<protein>
    <submittedName>
        <fullName evidence="1">Uncharacterized protein</fullName>
    </submittedName>
</protein>
<organism evidence="1 2">
    <name type="scientific">Robbsia andropogonis</name>
    <dbReference type="NCBI Taxonomy" id="28092"/>
    <lineage>
        <taxon>Bacteria</taxon>
        <taxon>Pseudomonadati</taxon>
        <taxon>Pseudomonadota</taxon>
        <taxon>Betaproteobacteria</taxon>
        <taxon>Burkholderiales</taxon>
        <taxon>Burkholderiaceae</taxon>
        <taxon>Robbsia</taxon>
    </lineage>
</organism>
<keyword evidence="2" id="KW-1185">Reference proteome</keyword>
<comment type="caution">
    <text evidence="1">The sequence shown here is derived from an EMBL/GenBank/DDBJ whole genome shotgun (WGS) entry which is preliminary data.</text>
</comment>
<dbReference type="AlphaFoldDB" id="A0A0F5JVA6"/>
<dbReference type="RefSeq" id="WP_046153880.1">
    <property type="nucleotide sequence ID" value="NZ_LAQU01000031.1"/>
</dbReference>
<evidence type="ECO:0000313" key="1">
    <source>
        <dbReference type="EMBL" id="KKB61803.1"/>
    </source>
</evidence>
<proteinExistence type="predicted"/>
<name>A0A0F5JVA6_9BURK</name>
<dbReference type="EMBL" id="LAQU01000031">
    <property type="protein sequence ID" value="KKB61803.1"/>
    <property type="molecule type" value="Genomic_DNA"/>
</dbReference>
<reference evidence="1 2" key="1">
    <citation type="submission" date="2015-03" db="EMBL/GenBank/DDBJ databases">
        <title>Draft Genome Sequence of Burkholderia andropogonis type strain ICMP2807, isolated from Sorghum bicolor.</title>
        <authorList>
            <person name="Lopes-Santos L."/>
            <person name="Castro D.B."/>
            <person name="Ottoboni L.M."/>
            <person name="Park D."/>
            <person name="Weirc B.S."/>
            <person name="Destefano S.A."/>
        </authorList>
    </citation>
    <scope>NUCLEOTIDE SEQUENCE [LARGE SCALE GENOMIC DNA]</scope>
    <source>
        <strain evidence="1 2">ICMP2807</strain>
    </source>
</reference>
<dbReference type="Proteomes" id="UP000033618">
    <property type="component" value="Unassembled WGS sequence"/>
</dbReference>
<sequence>MVHQSEGTVYQNSRKDEFEGMRIAIILHGCNSDALRFATKLAISDKPRDVANLIAIAIYVMTLKIIA</sequence>
<evidence type="ECO:0000313" key="2">
    <source>
        <dbReference type="Proteomes" id="UP000033618"/>
    </source>
</evidence>
<dbReference type="PATRIC" id="fig|28092.6.peg.4955"/>
<dbReference type="STRING" id="28092.WM40_21055"/>
<gene>
    <name evidence="1" type="ORF">WM40_21055</name>
</gene>
<accession>A0A0F5JVA6</accession>